<keyword evidence="2" id="KW-0812">Transmembrane</keyword>
<accession>A0A2S2DJN6</accession>
<evidence type="ECO:0000313" key="3">
    <source>
        <dbReference type="EMBL" id="AWL05593.1"/>
    </source>
</evidence>
<dbReference type="AlphaFoldDB" id="A0A2S2DJN6"/>
<proteinExistence type="predicted"/>
<dbReference type="OrthoDB" id="8759523at2"/>
<dbReference type="Pfam" id="PF07963">
    <property type="entry name" value="N_methyl"/>
    <property type="match status" value="1"/>
</dbReference>
<evidence type="ECO:0008006" key="5">
    <source>
        <dbReference type="Google" id="ProtNLM"/>
    </source>
</evidence>
<feature type="compositionally biased region" description="Low complexity" evidence="1">
    <location>
        <begin position="15"/>
        <end position="30"/>
    </location>
</feature>
<evidence type="ECO:0000256" key="2">
    <source>
        <dbReference type="SAM" id="Phobius"/>
    </source>
</evidence>
<protein>
    <recommendedName>
        <fullName evidence="5">Prepilin-type cleavage/methylation domain-containing protein</fullName>
    </recommendedName>
</protein>
<organism evidence="3 4">
    <name type="scientific">Massilia oculi</name>
    <dbReference type="NCBI Taxonomy" id="945844"/>
    <lineage>
        <taxon>Bacteria</taxon>
        <taxon>Pseudomonadati</taxon>
        <taxon>Pseudomonadota</taxon>
        <taxon>Betaproteobacteria</taxon>
        <taxon>Burkholderiales</taxon>
        <taxon>Oxalobacteraceae</taxon>
        <taxon>Telluria group</taxon>
        <taxon>Massilia</taxon>
    </lineage>
</organism>
<reference evidence="3 4" key="1">
    <citation type="submission" date="2018-05" db="EMBL/GenBank/DDBJ databases">
        <title>Complete genome sequence of Massilia oculi sp. nov. CCUG 43427T (=DSM 26321T), the type strain of M. oculi, and comparison with genome sequences of other Massilia strains.</title>
        <authorList>
            <person name="Zhu B."/>
        </authorList>
    </citation>
    <scope>NUCLEOTIDE SEQUENCE [LARGE SCALE GENOMIC DNA]</scope>
    <source>
        <strain evidence="3 4">CCUG 43427</strain>
    </source>
</reference>
<dbReference type="KEGG" id="mtim:DIR46_14865"/>
<keyword evidence="2" id="KW-1133">Transmembrane helix</keyword>
<feature type="transmembrane region" description="Helical" evidence="2">
    <location>
        <begin position="48"/>
        <end position="69"/>
    </location>
</feature>
<keyword evidence="4" id="KW-1185">Reference proteome</keyword>
<evidence type="ECO:0000313" key="4">
    <source>
        <dbReference type="Proteomes" id="UP000245820"/>
    </source>
</evidence>
<dbReference type="InterPro" id="IPR012902">
    <property type="entry name" value="N_methyl_site"/>
</dbReference>
<gene>
    <name evidence="3" type="ORF">DIR46_14865</name>
</gene>
<keyword evidence="2" id="KW-0472">Membrane</keyword>
<dbReference type="PROSITE" id="PS00409">
    <property type="entry name" value="PROKAR_NTER_METHYL"/>
    <property type="match status" value="1"/>
</dbReference>
<dbReference type="Proteomes" id="UP000245820">
    <property type="component" value="Chromosome"/>
</dbReference>
<sequence>MAASPPAPVGHRSRASISSSAIPAAPGAPSMSTGGPALSIKRMAGVTLVELIIAIVIVGTALAGLVAAYNRANAASADPLIAQQMLAIAETMMEEVMLKPYGGQQTVKPANRADYTEVGHYNGYATTGIVDVGGNPIAGLARYNVQVSVDPAALTNVAATDAVRIRVLVTQASGQNLQLTGWRTKP</sequence>
<feature type="region of interest" description="Disordered" evidence="1">
    <location>
        <begin position="1"/>
        <end position="31"/>
    </location>
</feature>
<name>A0A2S2DJN6_9BURK</name>
<evidence type="ECO:0000256" key="1">
    <source>
        <dbReference type="SAM" id="MobiDB-lite"/>
    </source>
</evidence>
<dbReference type="EMBL" id="CP029343">
    <property type="protein sequence ID" value="AWL05593.1"/>
    <property type="molecule type" value="Genomic_DNA"/>
</dbReference>